<feature type="compositionally biased region" description="Polar residues" evidence="1">
    <location>
        <begin position="416"/>
        <end position="430"/>
    </location>
</feature>
<dbReference type="AlphaFoldDB" id="A0A6A4HRM6"/>
<evidence type="ECO:0008006" key="4">
    <source>
        <dbReference type="Google" id="ProtNLM"/>
    </source>
</evidence>
<feature type="compositionally biased region" description="Polar residues" evidence="1">
    <location>
        <begin position="354"/>
        <end position="369"/>
    </location>
</feature>
<feature type="compositionally biased region" description="Polar residues" evidence="1">
    <location>
        <begin position="498"/>
        <end position="513"/>
    </location>
</feature>
<feature type="compositionally biased region" description="Polar residues" evidence="1">
    <location>
        <begin position="477"/>
        <end position="488"/>
    </location>
</feature>
<feature type="region of interest" description="Disordered" evidence="1">
    <location>
        <begin position="154"/>
        <end position="182"/>
    </location>
</feature>
<gene>
    <name evidence="2" type="ORF">BT96DRAFT_956887</name>
</gene>
<feature type="region of interest" description="Disordered" evidence="1">
    <location>
        <begin position="297"/>
        <end position="450"/>
    </location>
</feature>
<name>A0A6A4HRM6_9AGAR</name>
<proteinExistence type="predicted"/>
<evidence type="ECO:0000313" key="2">
    <source>
        <dbReference type="EMBL" id="KAE9400613.1"/>
    </source>
</evidence>
<feature type="compositionally biased region" description="Basic and acidic residues" evidence="1">
    <location>
        <begin position="373"/>
        <end position="391"/>
    </location>
</feature>
<dbReference type="OrthoDB" id="205403at2759"/>
<dbReference type="EMBL" id="ML769455">
    <property type="protein sequence ID" value="KAE9400613.1"/>
    <property type="molecule type" value="Genomic_DNA"/>
</dbReference>
<protein>
    <recommendedName>
        <fullName evidence="4">WHIM1 domain-containing protein</fullName>
    </recommendedName>
</protein>
<reference evidence="2" key="1">
    <citation type="journal article" date="2019" name="Environ. Microbiol.">
        <title>Fungal ecological strategies reflected in gene transcription - a case study of two litter decomposers.</title>
        <authorList>
            <person name="Barbi F."/>
            <person name="Kohler A."/>
            <person name="Barry K."/>
            <person name="Baskaran P."/>
            <person name="Daum C."/>
            <person name="Fauchery L."/>
            <person name="Ihrmark K."/>
            <person name="Kuo A."/>
            <person name="LaButti K."/>
            <person name="Lipzen A."/>
            <person name="Morin E."/>
            <person name="Grigoriev I.V."/>
            <person name="Henrissat B."/>
            <person name="Lindahl B."/>
            <person name="Martin F."/>
        </authorList>
    </citation>
    <scope>NUCLEOTIDE SEQUENCE</scope>
    <source>
        <strain evidence="2">JB14</strain>
    </source>
</reference>
<evidence type="ECO:0000313" key="3">
    <source>
        <dbReference type="Proteomes" id="UP000799118"/>
    </source>
</evidence>
<dbReference type="PANTHER" id="PTHR42107:SF1">
    <property type="entry name" value="WHIM1 DOMAIN-CONTAINING PROTEIN"/>
    <property type="match status" value="1"/>
</dbReference>
<dbReference type="Proteomes" id="UP000799118">
    <property type="component" value="Unassembled WGS sequence"/>
</dbReference>
<feature type="compositionally biased region" description="Acidic residues" evidence="1">
    <location>
        <begin position="316"/>
        <end position="343"/>
    </location>
</feature>
<evidence type="ECO:0000256" key="1">
    <source>
        <dbReference type="SAM" id="MobiDB-lite"/>
    </source>
</evidence>
<organism evidence="2 3">
    <name type="scientific">Gymnopus androsaceus JB14</name>
    <dbReference type="NCBI Taxonomy" id="1447944"/>
    <lineage>
        <taxon>Eukaryota</taxon>
        <taxon>Fungi</taxon>
        <taxon>Dikarya</taxon>
        <taxon>Basidiomycota</taxon>
        <taxon>Agaricomycotina</taxon>
        <taxon>Agaricomycetes</taxon>
        <taxon>Agaricomycetidae</taxon>
        <taxon>Agaricales</taxon>
        <taxon>Marasmiineae</taxon>
        <taxon>Omphalotaceae</taxon>
        <taxon>Gymnopus</taxon>
    </lineage>
</organism>
<keyword evidence="3" id="KW-1185">Reference proteome</keyword>
<accession>A0A6A4HRM6</accession>
<dbReference type="PANTHER" id="PTHR42107">
    <property type="entry name" value="YALI0D24453P"/>
    <property type="match status" value="1"/>
</dbReference>
<feature type="region of interest" description="Disordered" evidence="1">
    <location>
        <begin position="471"/>
        <end position="542"/>
    </location>
</feature>
<sequence length="542" mass="60790">MSSKGHICPPSNAKHPCDRWESLFIYSFICKFTNLRGKVEGLETPMDLENALLLREPNAIVTNILTRFILNLRPNTRNLSEDQISIVLEKVLGDFFKTGERLIFWDDDLRKNVDPFPSLEGGFFAADWDFKLIELQLSHSAEIKGKIDRAWGVNVNKNKKKDPATAPPEPSDPNSRENLQMLPLGQDSQRKRYWVVDKSPRIYVSTNPWKTTATFQSISSTREEYVATIEKLKQDAPHQPSGKKKKLTKLEISHKALIEALEERLEVIDVELARVARVQKKIEQRKLLMAQAELRQTRTRRQTRKPDYVYNNAADSGEDDGDEYTYQEDEGYEEDYIEHDDEDASRRSSRRTQPDASNGQRRSTRTAVVNANGKREAEGDKWSAWRGERRSTRLGAPAELQLDFEPPTKRARTVDSALSTNSSEPGPSHSSGDHSLKVKTSGAAALKPTEFALEQVAGRKKSKYYYYAVEPIPGTVTDDNPQPNTNGDSMDVDPPANGSASPPVSGSHGTNVDSGVDISASPRVQVESTSEFDRSSLSPLSP</sequence>